<dbReference type="Gene3D" id="3.40.50.1110">
    <property type="entry name" value="SGNH hydrolase"/>
    <property type="match status" value="1"/>
</dbReference>
<sequence>MKDNTYKTLLLTLLVALFLFLLHFLPTFKIDGTELREIDILSDLAQKKKELKDVIPSPKKPSSEVAYDKDGKIINFKEEWPKGTERIVDYSAGKPGGLDHFYSQLNLLVQKQSVGRPVRIAYFGDSFIEGDILLADLREELQHKYGGCGVGWIDAGNDLDQYKHTVDKNFTGLAEHMVKKPASYDVNQAGIAERYYTMGGQAIMSYAPFSLSHEYPLTEKWTSTWLYLRSKGGAEVSFEIDGGKTTTQRVSPSAEVQAVKMDGITSHATIKVNGANTVLFGTSQEGREGIVLDNFSMRGSSGTTLASLPEQMLKEFARVRPYDLIVFQFGVNAVDAQTTPERLKVYMSDMKLVVDLFHKCFPETSILIVGSPDRGSKTSPDGTMKGVEMLVGYQEQLAADCHVGFYNLFRAMGGPGTMMRIVDEQDMGTKDYVHINYKGGKYVGQRIFKSIVAGQKNYARRAKLMEE</sequence>
<evidence type="ECO:0000313" key="3">
    <source>
        <dbReference type="Proteomes" id="UP000060345"/>
    </source>
</evidence>
<dbReference type="SUPFAM" id="SSF52266">
    <property type="entry name" value="SGNH hydrolase"/>
    <property type="match status" value="1"/>
</dbReference>
<dbReference type="KEGG" id="pfus:ADJ77_10000"/>
<dbReference type="AlphaFoldDB" id="A0A0K1NM71"/>
<evidence type="ECO:0000313" key="2">
    <source>
        <dbReference type="EMBL" id="QUB85749.1"/>
    </source>
</evidence>
<dbReference type="Proteomes" id="UP000060345">
    <property type="component" value="Chromosome 2"/>
</dbReference>
<dbReference type="InterPro" id="IPR036514">
    <property type="entry name" value="SGNH_hydro_sf"/>
</dbReference>
<keyword evidence="4" id="KW-1185">Reference proteome</keyword>
<proteinExistence type="predicted"/>
<evidence type="ECO:0000313" key="1">
    <source>
        <dbReference type="EMBL" id="AKU70135.1"/>
    </source>
</evidence>
<protein>
    <recommendedName>
        <fullName evidence="5">SGNH hydrolase-type esterase domain-containing protein</fullName>
    </recommendedName>
</protein>
<name>A0A0K1NM71_9BACT</name>
<accession>A0A0K1NM71</accession>
<evidence type="ECO:0000313" key="4">
    <source>
        <dbReference type="Proteomes" id="UP000682005"/>
    </source>
</evidence>
<dbReference type="EMBL" id="CP072369">
    <property type="protein sequence ID" value="QUB85749.1"/>
    <property type="molecule type" value="Genomic_DNA"/>
</dbReference>
<dbReference type="STRING" id="1236517.ADJ77_10000"/>
<reference evidence="1 3" key="1">
    <citation type="submission" date="2015-07" db="EMBL/GenBank/DDBJ databases">
        <authorList>
            <person name="Noorani M."/>
        </authorList>
    </citation>
    <scope>NUCLEOTIDE SEQUENCE [LARGE SCALE GENOMIC DNA]</scope>
    <source>
        <strain evidence="1 3">W1435</strain>
    </source>
</reference>
<gene>
    <name evidence="1" type="ORF">ADJ77_10000</name>
    <name evidence="2" type="ORF">J5A51_00230</name>
</gene>
<evidence type="ECO:0008006" key="5">
    <source>
        <dbReference type="Google" id="ProtNLM"/>
    </source>
</evidence>
<dbReference type="Gene3D" id="2.60.120.1360">
    <property type="match status" value="1"/>
</dbReference>
<dbReference type="eggNOG" id="COG2755">
    <property type="taxonomic scope" value="Bacteria"/>
</dbReference>
<dbReference type="RefSeq" id="WP_050696365.1">
    <property type="nucleotide sequence ID" value="NZ_CP012075.1"/>
</dbReference>
<organism evidence="1 3">
    <name type="scientific">Prevotella fusca JCM 17724</name>
    <dbReference type="NCBI Taxonomy" id="1236517"/>
    <lineage>
        <taxon>Bacteria</taxon>
        <taxon>Pseudomonadati</taxon>
        <taxon>Bacteroidota</taxon>
        <taxon>Bacteroidia</taxon>
        <taxon>Bacteroidales</taxon>
        <taxon>Prevotellaceae</taxon>
        <taxon>Prevotella</taxon>
    </lineage>
</organism>
<dbReference type="Proteomes" id="UP000682005">
    <property type="component" value="Chromosome 2"/>
</dbReference>
<dbReference type="EMBL" id="CP012075">
    <property type="protein sequence ID" value="AKU70135.1"/>
    <property type="molecule type" value="Genomic_DNA"/>
</dbReference>
<reference evidence="2 4" key="2">
    <citation type="submission" date="2021-03" db="EMBL/GenBank/DDBJ databases">
        <title>Human Oral Microbial Genomes.</title>
        <authorList>
            <person name="Johnston C.D."/>
            <person name="Chen T."/>
            <person name="Dewhirst F.E."/>
        </authorList>
    </citation>
    <scope>NUCLEOTIDE SEQUENCE [LARGE SCALE GENOMIC DNA]</scope>
    <source>
        <strain evidence="2 4">W1435</strain>
    </source>
</reference>
<dbReference type="GO" id="GO:0016788">
    <property type="term" value="F:hydrolase activity, acting on ester bonds"/>
    <property type="evidence" value="ECO:0007669"/>
    <property type="project" value="UniProtKB-ARBA"/>
</dbReference>